<accession>K2SFR5</accession>
<evidence type="ECO:0000313" key="2">
    <source>
        <dbReference type="Proteomes" id="UP000007129"/>
    </source>
</evidence>
<dbReference type="SUPFAM" id="SSF54695">
    <property type="entry name" value="POZ domain"/>
    <property type="match status" value="1"/>
</dbReference>
<dbReference type="AlphaFoldDB" id="K2SFR5"/>
<dbReference type="Proteomes" id="UP000007129">
    <property type="component" value="Unassembled WGS sequence"/>
</dbReference>
<dbReference type="Gene3D" id="3.30.710.10">
    <property type="entry name" value="Potassium Channel Kv1.1, Chain A"/>
    <property type="match status" value="1"/>
</dbReference>
<proteinExistence type="predicted"/>
<dbReference type="HOGENOM" id="CLU_2469519_0_0_1"/>
<name>K2SFR5_MACPH</name>
<dbReference type="InterPro" id="IPR011333">
    <property type="entry name" value="SKP1/BTB/POZ_sf"/>
</dbReference>
<dbReference type="OrthoDB" id="194443at2759"/>
<evidence type="ECO:0008006" key="3">
    <source>
        <dbReference type="Google" id="ProtNLM"/>
    </source>
</evidence>
<evidence type="ECO:0000313" key="1">
    <source>
        <dbReference type="EMBL" id="EKG21294.1"/>
    </source>
</evidence>
<dbReference type="EMBL" id="AHHD01000052">
    <property type="protein sequence ID" value="EKG21294.1"/>
    <property type="molecule type" value="Genomic_DNA"/>
</dbReference>
<comment type="caution">
    <text evidence="1">The sequence shown here is derived from an EMBL/GenBank/DDBJ whole genome shotgun (WGS) entry which is preliminary data.</text>
</comment>
<protein>
    <recommendedName>
        <fullName evidence="3">BTB domain-containing protein</fullName>
    </recommendedName>
</protein>
<reference evidence="1 2" key="1">
    <citation type="journal article" date="2012" name="BMC Genomics">
        <title>Tools to kill: Genome of one of the most destructive plant pathogenic fungi Macrophomina phaseolina.</title>
        <authorList>
            <person name="Islam M.S."/>
            <person name="Haque M.S."/>
            <person name="Islam M.M."/>
            <person name="Emdad E.M."/>
            <person name="Halim A."/>
            <person name="Hossen Q.M.M."/>
            <person name="Hossain M.Z."/>
            <person name="Ahmed B."/>
            <person name="Rahim S."/>
            <person name="Rahman M.S."/>
            <person name="Alam M.M."/>
            <person name="Hou S."/>
            <person name="Wan X."/>
            <person name="Saito J.A."/>
            <person name="Alam M."/>
        </authorList>
    </citation>
    <scope>NUCLEOTIDE SEQUENCE [LARGE SCALE GENOMIC DNA]</scope>
    <source>
        <strain evidence="1 2">MS6</strain>
    </source>
</reference>
<dbReference type="VEuPathDB" id="FungiDB:MPH_01286"/>
<gene>
    <name evidence="1" type="ORF">MPH_01286</name>
</gene>
<sequence>MPQYLVSPSIRLDQWHHVIVIFKIGQGRKVFLVREGALCTQPLFFAKALFENWKQGQEKVIALDNFCARTWRYIIDCFYKGHFDENRD</sequence>
<dbReference type="InParanoid" id="K2SFR5"/>
<organism evidence="1 2">
    <name type="scientific">Macrophomina phaseolina (strain MS6)</name>
    <name type="common">Charcoal rot fungus</name>
    <dbReference type="NCBI Taxonomy" id="1126212"/>
    <lineage>
        <taxon>Eukaryota</taxon>
        <taxon>Fungi</taxon>
        <taxon>Dikarya</taxon>
        <taxon>Ascomycota</taxon>
        <taxon>Pezizomycotina</taxon>
        <taxon>Dothideomycetes</taxon>
        <taxon>Dothideomycetes incertae sedis</taxon>
        <taxon>Botryosphaeriales</taxon>
        <taxon>Botryosphaeriaceae</taxon>
        <taxon>Macrophomina</taxon>
    </lineage>
</organism>